<evidence type="ECO:0000256" key="2">
    <source>
        <dbReference type="SAM" id="Phobius"/>
    </source>
</evidence>
<evidence type="ECO:0000313" key="4">
    <source>
        <dbReference type="Proteomes" id="UP001596074"/>
    </source>
</evidence>
<feature type="compositionally biased region" description="Polar residues" evidence="1">
    <location>
        <begin position="292"/>
        <end position="312"/>
    </location>
</feature>
<name>A0ABW1A0S3_9ACTN</name>
<feature type="compositionally biased region" description="Pro residues" evidence="1">
    <location>
        <begin position="208"/>
        <end position="217"/>
    </location>
</feature>
<reference evidence="4" key="1">
    <citation type="journal article" date="2019" name="Int. J. Syst. Evol. Microbiol.">
        <title>The Global Catalogue of Microorganisms (GCM) 10K type strain sequencing project: providing services to taxonomists for standard genome sequencing and annotation.</title>
        <authorList>
            <consortium name="The Broad Institute Genomics Platform"/>
            <consortium name="The Broad Institute Genome Sequencing Center for Infectious Disease"/>
            <person name="Wu L."/>
            <person name="Ma J."/>
        </authorList>
    </citation>
    <scope>NUCLEOTIDE SEQUENCE [LARGE SCALE GENOMIC DNA]</scope>
    <source>
        <strain evidence="4">KCTC 42087</strain>
    </source>
</reference>
<protein>
    <submittedName>
        <fullName evidence="3">Uncharacterized protein</fullName>
    </submittedName>
</protein>
<feature type="transmembrane region" description="Helical" evidence="2">
    <location>
        <begin position="340"/>
        <end position="360"/>
    </location>
</feature>
<keyword evidence="2" id="KW-0812">Transmembrane</keyword>
<dbReference type="Proteomes" id="UP001596074">
    <property type="component" value="Unassembled WGS sequence"/>
</dbReference>
<feature type="compositionally biased region" description="Low complexity" evidence="1">
    <location>
        <begin position="240"/>
        <end position="277"/>
    </location>
</feature>
<feature type="compositionally biased region" description="Gly residues" evidence="1">
    <location>
        <begin position="318"/>
        <end position="333"/>
    </location>
</feature>
<dbReference type="EMBL" id="JBHSON010000039">
    <property type="protein sequence ID" value="MFC5749140.1"/>
    <property type="molecule type" value="Genomic_DNA"/>
</dbReference>
<evidence type="ECO:0000313" key="3">
    <source>
        <dbReference type="EMBL" id="MFC5749140.1"/>
    </source>
</evidence>
<comment type="caution">
    <text evidence="3">The sequence shown here is derived from an EMBL/GenBank/DDBJ whole genome shotgun (WGS) entry which is preliminary data.</text>
</comment>
<organism evidence="3 4">
    <name type="scientific">Actinomadura rugatobispora</name>
    <dbReference type="NCBI Taxonomy" id="1994"/>
    <lineage>
        <taxon>Bacteria</taxon>
        <taxon>Bacillati</taxon>
        <taxon>Actinomycetota</taxon>
        <taxon>Actinomycetes</taxon>
        <taxon>Streptosporangiales</taxon>
        <taxon>Thermomonosporaceae</taxon>
        <taxon>Actinomadura</taxon>
    </lineage>
</organism>
<evidence type="ECO:0000256" key="1">
    <source>
        <dbReference type="SAM" id="MobiDB-lite"/>
    </source>
</evidence>
<accession>A0ABW1A0S3</accession>
<keyword evidence="4" id="KW-1185">Reference proteome</keyword>
<proteinExistence type="predicted"/>
<feature type="compositionally biased region" description="Low complexity" evidence="1">
    <location>
        <begin position="65"/>
        <end position="91"/>
    </location>
</feature>
<sequence length="576" mass="57986">MSGPKEAWEPAEGEGAEPVPAPSAPPSFGKAEPVAEDPAESESAPEGAAAPSAEEIKLPIGLQKPWWAAAPDSDSAEPSTPEPVADTAPAATPAPAPAPDTADDEETIVFGEPEAREETAQAPDAPVPGLPPGTLVAGRGVPKVDTRGAVPSEPIVTPSGPQSPDTDPDGIPVMQPDGAAAERPPAKTPQAEAKPAETPPATEAKADPPLPPPPPPVAVDTAKTPAPSENRPVPEPPRRTPVVVTTPEAFAPRKTTPPRDSSSTPTTPIAVAATTPPSGTPIPKAAGPGDTADSTATTEQPTVATPSPQESFPSGPLSAGGGGGGGTRTAGRGGGRRKPLLIGGAVVAVALVAVAGFVFAGSGGDSEGRTAKAVETPGAKTDPVPSQSPAAPGVPGQPSPPAPSSTIDSARTDPKPLALSEAFPTARVDLGGRAYARDRASVNHQCALAARGAMARSLTRERCGSVVRVTFLDRERSLAITSGIAVFPGKAAALKANGAGDPAKYEWFRAMPGPRTSDIDRAGGYAASTVRGRYIAYAYATYASGRQPQPGDPTLKAVAEQFVGYALRPIDARART</sequence>
<keyword evidence="2" id="KW-1133">Transmembrane helix</keyword>
<dbReference type="RefSeq" id="WP_378284857.1">
    <property type="nucleotide sequence ID" value="NZ_JBHSON010000039.1"/>
</dbReference>
<feature type="compositionally biased region" description="Low complexity" evidence="1">
    <location>
        <begin position="41"/>
        <end position="53"/>
    </location>
</feature>
<keyword evidence="2" id="KW-0472">Membrane</keyword>
<feature type="compositionally biased region" description="Low complexity" evidence="1">
    <location>
        <begin position="218"/>
        <end position="227"/>
    </location>
</feature>
<feature type="region of interest" description="Disordered" evidence="1">
    <location>
        <begin position="361"/>
        <end position="418"/>
    </location>
</feature>
<feature type="region of interest" description="Disordered" evidence="1">
    <location>
        <begin position="1"/>
        <end position="335"/>
    </location>
</feature>
<gene>
    <name evidence="3" type="ORF">ACFPZN_26280</name>
</gene>